<dbReference type="InterPro" id="IPR041468">
    <property type="entry name" value="HTH_ParB/Spo0J"/>
</dbReference>
<sequence length="293" mass="32011">MRPVELAHNPFNPRDELGDIEEMAGSLRSKGQIHPVTVVRRAAFLAVHAGQERGLGEAAYVVVDGNRRLAAARVAELDELRIDIRDELALSSEDILESALITSIHRAGLGPLEEANAIRRLVVAYGSQRKVAERLGKSPAWISQRLALLKLADDLKDKVRSGELPVKEARRIGGLPPERQHAEAEQVMNRPKSPRRPVTPAVTGVVERINPVNPVDPVEAFAEYVERAVDFAYGMRDIAAAYRLAATADQVAADRLVASLRERLDRVARHLPDSGTPGAHPGDRVPPGVRHTS</sequence>
<dbReference type="EMBL" id="BNEC01000005">
    <property type="protein sequence ID" value="GHI74200.1"/>
    <property type="molecule type" value="Genomic_DNA"/>
</dbReference>
<evidence type="ECO:0000256" key="2">
    <source>
        <dbReference type="ARBA" id="ARBA00022829"/>
    </source>
</evidence>
<dbReference type="Proteomes" id="UP000613974">
    <property type="component" value="Unassembled WGS sequence"/>
</dbReference>
<comment type="similarity">
    <text evidence="1">Belongs to the ParB family.</text>
</comment>
<evidence type="ECO:0000313" key="5">
    <source>
        <dbReference type="EMBL" id="GHI74200.1"/>
    </source>
</evidence>
<feature type="domain" description="ParB-like N-terminal" evidence="4">
    <location>
        <begin position="1"/>
        <end position="104"/>
    </location>
</feature>
<keyword evidence="2" id="KW-0159">Chromosome partition</keyword>
<dbReference type="InterPro" id="IPR050336">
    <property type="entry name" value="Chromosome_partition/occlusion"/>
</dbReference>
<organism evidence="5 6">
    <name type="scientific">Streptomyces nojiriensis</name>
    <dbReference type="NCBI Taxonomy" id="66374"/>
    <lineage>
        <taxon>Bacteria</taxon>
        <taxon>Bacillati</taxon>
        <taxon>Actinomycetota</taxon>
        <taxon>Actinomycetes</taxon>
        <taxon>Kitasatosporales</taxon>
        <taxon>Streptomycetaceae</taxon>
        <taxon>Streptomyces</taxon>
    </lineage>
</organism>
<dbReference type="NCBIfam" id="TIGR00180">
    <property type="entry name" value="parB_part"/>
    <property type="match status" value="1"/>
</dbReference>
<dbReference type="Gene3D" id="1.10.10.2830">
    <property type="match status" value="1"/>
</dbReference>
<evidence type="ECO:0000259" key="4">
    <source>
        <dbReference type="SMART" id="SM00470"/>
    </source>
</evidence>
<dbReference type="SUPFAM" id="SSF110849">
    <property type="entry name" value="ParB/Sulfiredoxin"/>
    <property type="match status" value="1"/>
</dbReference>
<dbReference type="InterPro" id="IPR004437">
    <property type="entry name" value="ParB/RepB/Spo0J"/>
</dbReference>
<name>A0ABQ3T1D5_9ACTN</name>
<dbReference type="SUPFAM" id="SSF109709">
    <property type="entry name" value="KorB DNA-binding domain-like"/>
    <property type="match status" value="1"/>
</dbReference>
<dbReference type="InterPro" id="IPR003115">
    <property type="entry name" value="ParB_N"/>
</dbReference>
<dbReference type="PANTHER" id="PTHR33375">
    <property type="entry name" value="CHROMOSOME-PARTITIONING PROTEIN PARB-RELATED"/>
    <property type="match status" value="1"/>
</dbReference>
<proteinExistence type="inferred from homology"/>
<evidence type="ECO:0000313" key="6">
    <source>
        <dbReference type="Proteomes" id="UP000613974"/>
    </source>
</evidence>
<accession>A0ABQ3T1D5</accession>
<dbReference type="Pfam" id="PF17762">
    <property type="entry name" value="HTH_ParB"/>
    <property type="match status" value="1"/>
</dbReference>
<reference evidence="6" key="1">
    <citation type="submission" date="2023-07" db="EMBL/GenBank/DDBJ databases">
        <title>Whole genome shotgun sequence of Streptomyces nojiriensis NBRC 13794.</title>
        <authorList>
            <person name="Komaki H."/>
            <person name="Tamura T."/>
        </authorList>
    </citation>
    <scope>NUCLEOTIDE SEQUENCE [LARGE SCALE GENOMIC DNA]</scope>
    <source>
        <strain evidence="6">NBRC 13794</strain>
    </source>
</reference>
<gene>
    <name evidence="5" type="ORF">Snoj_81180</name>
</gene>
<feature type="region of interest" description="Disordered" evidence="3">
    <location>
        <begin position="268"/>
        <end position="293"/>
    </location>
</feature>
<comment type="caution">
    <text evidence="5">The sequence shown here is derived from an EMBL/GenBank/DDBJ whole genome shotgun (WGS) entry which is preliminary data.</text>
</comment>
<keyword evidence="6" id="KW-1185">Reference proteome</keyword>
<dbReference type="InterPro" id="IPR036086">
    <property type="entry name" value="ParB/Sulfiredoxin_sf"/>
</dbReference>
<evidence type="ECO:0000256" key="3">
    <source>
        <dbReference type="SAM" id="MobiDB-lite"/>
    </source>
</evidence>
<dbReference type="Gene3D" id="3.90.1530.30">
    <property type="match status" value="1"/>
</dbReference>
<dbReference type="Pfam" id="PF02195">
    <property type="entry name" value="ParB_N"/>
    <property type="match status" value="1"/>
</dbReference>
<evidence type="ECO:0000256" key="1">
    <source>
        <dbReference type="ARBA" id="ARBA00006295"/>
    </source>
</evidence>
<protein>
    <recommendedName>
        <fullName evidence="4">ParB-like N-terminal domain-containing protein</fullName>
    </recommendedName>
</protein>
<dbReference type="SMART" id="SM00470">
    <property type="entry name" value="ParB"/>
    <property type="match status" value="1"/>
</dbReference>
<dbReference type="PANTHER" id="PTHR33375:SF1">
    <property type="entry name" value="CHROMOSOME-PARTITIONING PROTEIN PARB-RELATED"/>
    <property type="match status" value="1"/>
</dbReference>